<dbReference type="InterPro" id="IPR012902">
    <property type="entry name" value="N_methyl_site"/>
</dbReference>
<reference evidence="3 4" key="1">
    <citation type="submission" date="2019-02" db="EMBL/GenBank/DDBJ databases">
        <title>Deep-cultivation of Planctomycetes and their phenomic and genomic characterization uncovers novel biology.</title>
        <authorList>
            <person name="Wiegand S."/>
            <person name="Jogler M."/>
            <person name="Boedeker C."/>
            <person name="Pinto D."/>
            <person name="Vollmers J."/>
            <person name="Rivas-Marin E."/>
            <person name="Kohn T."/>
            <person name="Peeters S.H."/>
            <person name="Heuer A."/>
            <person name="Rast P."/>
            <person name="Oberbeckmann S."/>
            <person name="Bunk B."/>
            <person name="Jeske O."/>
            <person name="Meyerdierks A."/>
            <person name="Storesund J.E."/>
            <person name="Kallscheuer N."/>
            <person name="Luecker S."/>
            <person name="Lage O.M."/>
            <person name="Pohl T."/>
            <person name="Merkel B.J."/>
            <person name="Hornburger P."/>
            <person name="Mueller R.-W."/>
            <person name="Bruemmer F."/>
            <person name="Labrenz M."/>
            <person name="Spormann A.M."/>
            <person name="Op den Camp H."/>
            <person name="Overmann J."/>
            <person name="Amann R."/>
            <person name="Jetten M.S.M."/>
            <person name="Mascher T."/>
            <person name="Medema M.H."/>
            <person name="Devos D.P."/>
            <person name="Kaster A.-K."/>
            <person name="Ovreas L."/>
            <person name="Rohde M."/>
            <person name="Galperin M.Y."/>
            <person name="Jogler C."/>
        </authorList>
    </citation>
    <scope>NUCLEOTIDE SEQUENCE [LARGE SCALE GENOMIC DNA]</scope>
    <source>
        <strain evidence="3 4">SV_7m_r</strain>
    </source>
</reference>
<dbReference type="Pfam" id="PF07963">
    <property type="entry name" value="N_methyl"/>
    <property type="match status" value="1"/>
</dbReference>
<dbReference type="AlphaFoldDB" id="A0A517T1B5"/>
<dbReference type="Gene3D" id="3.30.700.10">
    <property type="entry name" value="Glycoprotein, Type 4 Pilin"/>
    <property type="match status" value="1"/>
</dbReference>
<dbReference type="PANTHER" id="PTHR30093">
    <property type="entry name" value="GENERAL SECRETION PATHWAY PROTEIN G"/>
    <property type="match status" value="1"/>
</dbReference>
<protein>
    <recommendedName>
        <fullName evidence="2">DUF1559 domain-containing protein</fullName>
    </recommendedName>
</protein>
<dbReference type="OrthoDB" id="241541at2"/>
<keyword evidence="4" id="KW-1185">Reference proteome</keyword>
<feature type="region of interest" description="Disordered" evidence="1">
    <location>
        <begin position="394"/>
        <end position="414"/>
    </location>
</feature>
<evidence type="ECO:0000259" key="2">
    <source>
        <dbReference type="Pfam" id="PF07596"/>
    </source>
</evidence>
<dbReference type="InterPro" id="IPR011453">
    <property type="entry name" value="DUF1559"/>
</dbReference>
<evidence type="ECO:0000256" key="1">
    <source>
        <dbReference type="SAM" id="MobiDB-lite"/>
    </source>
</evidence>
<gene>
    <name evidence="3" type="ORF">SV7mr_46780</name>
</gene>
<dbReference type="EMBL" id="CP036272">
    <property type="protein sequence ID" value="QDT62131.1"/>
    <property type="molecule type" value="Genomic_DNA"/>
</dbReference>
<dbReference type="InterPro" id="IPR045584">
    <property type="entry name" value="Pilin-like"/>
</dbReference>
<feature type="compositionally biased region" description="Gly residues" evidence="1">
    <location>
        <begin position="405"/>
        <end position="414"/>
    </location>
</feature>
<dbReference type="InterPro" id="IPR027558">
    <property type="entry name" value="Pre_pil_HX9DG_C"/>
</dbReference>
<dbReference type="PANTHER" id="PTHR30093:SF2">
    <property type="entry name" value="TYPE II SECRETION SYSTEM PROTEIN H"/>
    <property type="match status" value="1"/>
</dbReference>
<name>A0A517T1B5_9BACT</name>
<sequence>MQHSSRPRSGFTLVELLVVIAIIGILVGLLLPAVQAAREAARRMACGNNMKQIGIAFHNYHTAFKNLPMNAGGTDRLAEIDGNGRRNNSHWLSWSVGLLPYMEQQPLWEKIRNPFNRDRNNNITNPVFAAMGPRPWDTNYQPWLTEVPAYRCPSDPTKSSSIQVGFINYTVCAGDAIFEQAHGGKQDNGIPAGGTWGAESTERWARGMFRARHFTRFGDVLDGTAYTIMGGESIVNDNVRRASGSMLKFDNAVWDNPPSQGLQTLDPDRPSFISPAIQFCDSGRPCIERPTTHSRGRRWPDGRPEYSTFQTILPPNSYNIQRWHGRSGAYCLSSFHNGGAHVVMGDGGVAFITDSIEAGDQNHVPYGRANNGGDWQEGAGRPSPYGLWGALGTESGGETASVNKEGGGLGIGRN</sequence>
<dbReference type="PROSITE" id="PS00409">
    <property type="entry name" value="PROKAR_NTER_METHYL"/>
    <property type="match status" value="1"/>
</dbReference>
<dbReference type="RefSeq" id="WP_145276686.1">
    <property type="nucleotide sequence ID" value="NZ_CP036272.1"/>
</dbReference>
<evidence type="ECO:0000313" key="3">
    <source>
        <dbReference type="EMBL" id="QDT62131.1"/>
    </source>
</evidence>
<feature type="domain" description="DUF1559" evidence="2">
    <location>
        <begin position="35"/>
        <end position="358"/>
    </location>
</feature>
<dbReference type="SUPFAM" id="SSF54523">
    <property type="entry name" value="Pili subunits"/>
    <property type="match status" value="1"/>
</dbReference>
<dbReference type="Pfam" id="PF07596">
    <property type="entry name" value="SBP_bac_10"/>
    <property type="match status" value="1"/>
</dbReference>
<organism evidence="3 4">
    <name type="scientific">Stieleria bergensis</name>
    <dbReference type="NCBI Taxonomy" id="2528025"/>
    <lineage>
        <taxon>Bacteria</taxon>
        <taxon>Pseudomonadati</taxon>
        <taxon>Planctomycetota</taxon>
        <taxon>Planctomycetia</taxon>
        <taxon>Pirellulales</taxon>
        <taxon>Pirellulaceae</taxon>
        <taxon>Stieleria</taxon>
    </lineage>
</organism>
<dbReference type="Proteomes" id="UP000315003">
    <property type="component" value="Chromosome"/>
</dbReference>
<accession>A0A517T1B5</accession>
<proteinExistence type="predicted"/>
<dbReference type="NCBIfam" id="TIGR02532">
    <property type="entry name" value="IV_pilin_GFxxxE"/>
    <property type="match status" value="1"/>
</dbReference>
<dbReference type="NCBIfam" id="TIGR04294">
    <property type="entry name" value="pre_pil_HX9DG"/>
    <property type="match status" value="1"/>
</dbReference>
<evidence type="ECO:0000313" key="4">
    <source>
        <dbReference type="Proteomes" id="UP000315003"/>
    </source>
</evidence>